<protein>
    <recommendedName>
        <fullName evidence="4">DUF2059 domain-containing protein</fullName>
    </recommendedName>
</protein>
<dbReference type="RefSeq" id="WP_126613378.1">
    <property type="nucleotide sequence ID" value="NZ_CP034562.1"/>
</dbReference>
<evidence type="ECO:0008006" key="4">
    <source>
        <dbReference type="Google" id="ProtNLM"/>
    </source>
</evidence>
<dbReference type="AlphaFoldDB" id="A0A3S9P1S9"/>
<name>A0A3S9P1S9_9BACT</name>
<dbReference type="OrthoDB" id="9821726at2"/>
<dbReference type="Proteomes" id="UP000267268">
    <property type="component" value="Chromosome 1"/>
</dbReference>
<dbReference type="KEGG" id="fll:EI427_07845"/>
<evidence type="ECO:0000313" key="3">
    <source>
        <dbReference type="Proteomes" id="UP000267268"/>
    </source>
</evidence>
<feature type="signal peptide" evidence="1">
    <location>
        <begin position="1"/>
        <end position="22"/>
    </location>
</feature>
<reference evidence="2 3" key="1">
    <citation type="submission" date="2018-12" db="EMBL/GenBank/DDBJ databases">
        <title>Flammeovirga pectinis sp. nov., isolated from the gut of the Korean scallop, Patinopecten yessoensis.</title>
        <authorList>
            <person name="Bae J.-W."/>
            <person name="Jeong Y.-S."/>
            <person name="Kang W."/>
        </authorList>
    </citation>
    <scope>NUCLEOTIDE SEQUENCE [LARGE SCALE GENOMIC DNA]</scope>
    <source>
        <strain evidence="2 3">L12M1</strain>
    </source>
</reference>
<gene>
    <name evidence="2" type="ORF">EI427_07845</name>
</gene>
<keyword evidence="1" id="KW-0732">Signal</keyword>
<accession>A0A3S9P1S9</accession>
<evidence type="ECO:0000256" key="1">
    <source>
        <dbReference type="SAM" id="SignalP"/>
    </source>
</evidence>
<evidence type="ECO:0000313" key="2">
    <source>
        <dbReference type="EMBL" id="AZQ62148.1"/>
    </source>
</evidence>
<dbReference type="EMBL" id="CP034562">
    <property type="protein sequence ID" value="AZQ62148.1"/>
    <property type="molecule type" value="Genomic_DNA"/>
</dbReference>
<proteinExistence type="predicted"/>
<organism evidence="2 3">
    <name type="scientific">Flammeovirga pectinis</name>
    <dbReference type="NCBI Taxonomy" id="2494373"/>
    <lineage>
        <taxon>Bacteria</taxon>
        <taxon>Pseudomonadati</taxon>
        <taxon>Bacteroidota</taxon>
        <taxon>Cytophagia</taxon>
        <taxon>Cytophagales</taxon>
        <taxon>Flammeovirgaceae</taxon>
        <taxon>Flammeovirga</taxon>
    </lineage>
</organism>
<feature type="chain" id="PRO_5019356860" description="DUF2059 domain-containing protein" evidence="1">
    <location>
        <begin position="23"/>
        <end position="270"/>
    </location>
</feature>
<sequence length="270" mass="31695">MFLFYRYSLLTACVLFFSTSYAQTDIDEKVDQYTQLIDLDAMTLDIDNIIQAQLDEKTIMIDNSEKLTSLKASIKTSLSSKRAKYYFKEYLKNHLGLDTLTDVINFYNSTEVQEMLTFEKKIYTTNQQIEKAKFEKQFDIRTIDDDKLELCVMLYQDLKIGNTMISLMKKSMYGVHIGLNSSEIIELKTSEEEVNDQINMIFDDNFNHLLKNDLLKDLLFTYRNVNNYTLRKHTELWSSDLGSYTIKLSTNALDYAFDMMNKDIQNHKNL</sequence>
<keyword evidence="3" id="KW-1185">Reference proteome</keyword>